<sequence length="49" mass="5200">MGGSLLYLPARFKSAAFFRQPQSRAKRPSEKAFAHGCGGLSDGPDAFGL</sequence>
<proteinExistence type="predicted"/>
<accession>F2B9L1</accession>
<reference evidence="2 3" key="1">
    <citation type="submission" date="2011-02" db="EMBL/GenBank/DDBJ databases">
        <authorList>
            <person name="Muzny D."/>
            <person name="Qin X."/>
            <person name="Deng J."/>
            <person name="Jiang H."/>
            <person name="Liu Y."/>
            <person name="Qu J."/>
            <person name="Song X.-Z."/>
            <person name="Zhang L."/>
            <person name="Thornton R."/>
            <person name="Coyle M."/>
            <person name="Francisco L."/>
            <person name="Jackson L."/>
            <person name="Javaid M."/>
            <person name="Korchina V."/>
            <person name="Kovar C."/>
            <person name="Mata R."/>
            <person name="Mathew T."/>
            <person name="Ngo R."/>
            <person name="Nguyen L."/>
            <person name="Nguyen N."/>
            <person name="Okwuonu G."/>
            <person name="Ongeri F."/>
            <person name="Pham C."/>
            <person name="Simmons D."/>
            <person name="Wilczek-Boney K."/>
            <person name="Hale W."/>
            <person name="Jakkamsetti A."/>
            <person name="Pham P."/>
            <person name="Ruth R."/>
            <person name="San Lucas F."/>
            <person name="Warren J."/>
            <person name="Zhang J."/>
            <person name="Zhao Z."/>
            <person name="Zhou C."/>
            <person name="Zhu D."/>
            <person name="Lee S."/>
            <person name="Bess C."/>
            <person name="Blankenburg K."/>
            <person name="Forbes L."/>
            <person name="Fu Q."/>
            <person name="Gubbala S."/>
            <person name="Hirani K."/>
            <person name="Jayaseelan J.C."/>
            <person name="Lara F."/>
            <person name="Munidasa M."/>
            <person name="Palculict T."/>
            <person name="Patil S."/>
            <person name="Pu L.-L."/>
            <person name="Saada N."/>
            <person name="Tang L."/>
            <person name="Weissenberger G."/>
            <person name="Zhu Y."/>
            <person name="Hemphill L."/>
            <person name="Shang Y."/>
            <person name="Youmans B."/>
            <person name="Ayvaz T."/>
            <person name="Ross M."/>
            <person name="Santibanez J."/>
            <person name="Aqrawi P."/>
            <person name="Gross S."/>
            <person name="Joshi V."/>
            <person name="Fowler G."/>
            <person name="Nazareth L."/>
            <person name="Reid J."/>
            <person name="Worley K."/>
            <person name="Petrosino J."/>
            <person name="Highlander S."/>
            <person name="Gibbs R."/>
        </authorList>
    </citation>
    <scope>NUCLEOTIDE SEQUENCE [LARGE SCALE GENOMIC DNA]</scope>
    <source>
        <strain evidence="2 3">ATCC BAA-1200</strain>
    </source>
</reference>
<organism evidence="2 3">
    <name type="scientific">Neisseria bacilliformis ATCC BAA-1200</name>
    <dbReference type="NCBI Taxonomy" id="888742"/>
    <lineage>
        <taxon>Bacteria</taxon>
        <taxon>Pseudomonadati</taxon>
        <taxon>Pseudomonadota</taxon>
        <taxon>Betaproteobacteria</taxon>
        <taxon>Neisseriales</taxon>
        <taxon>Neisseriaceae</taxon>
        <taxon>Neisseria</taxon>
    </lineage>
</organism>
<dbReference type="EMBL" id="AFAY01000006">
    <property type="protein sequence ID" value="EGF11952.1"/>
    <property type="molecule type" value="Genomic_DNA"/>
</dbReference>
<evidence type="ECO:0000313" key="2">
    <source>
        <dbReference type="EMBL" id="EGF11952.1"/>
    </source>
</evidence>
<dbReference type="Proteomes" id="UP000004105">
    <property type="component" value="Unassembled WGS sequence"/>
</dbReference>
<gene>
    <name evidence="2" type="primary">cobE</name>
    <name evidence="2" type="ORF">HMPREF9123_0394</name>
</gene>
<evidence type="ECO:0000313" key="3">
    <source>
        <dbReference type="Proteomes" id="UP000004105"/>
    </source>
</evidence>
<dbReference type="HOGENOM" id="CLU_3138064_0_0_4"/>
<protein>
    <submittedName>
        <fullName evidence="2">CobE protein</fullName>
    </submittedName>
</protein>
<keyword evidence="3" id="KW-1185">Reference proteome</keyword>
<evidence type="ECO:0000256" key="1">
    <source>
        <dbReference type="SAM" id="MobiDB-lite"/>
    </source>
</evidence>
<feature type="region of interest" description="Disordered" evidence="1">
    <location>
        <begin position="28"/>
        <end position="49"/>
    </location>
</feature>
<comment type="caution">
    <text evidence="2">The sequence shown here is derived from an EMBL/GenBank/DDBJ whole genome shotgun (WGS) entry which is preliminary data.</text>
</comment>
<name>F2B9L1_9NEIS</name>
<dbReference type="AlphaFoldDB" id="F2B9L1"/>